<evidence type="ECO:0000313" key="5">
    <source>
        <dbReference type="Proteomes" id="UP000467841"/>
    </source>
</evidence>
<feature type="domain" description="Zinc knuckle CX2CX4HX4C" evidence="3">
    <location>
        <begin position="105"/>
        <end position="148"/>
    </location>
</feature>
<feature type="region of interest" description="Disordered" evidence="1">
    <location>
        <begin position="149"/>
        <end position="261"/>
    </location>
</feature>
<name>A0A6D2L274_9BRAS</name>
<protein>
    <submittedName>
        <fullName evidence="4">Uncharacterized protein</fullName>
    </submittedName>
</protein>
<dbReference type="InterPro" id="IPR040256">
    <property type="entry name" value="At4g02000-like"/>
</dbReference>
<feature type="compositionally biased region" description="Polar residues" evidence="1">
    <location>
        <begin position="251"/>
        <end position="260"/>
    </location>
</feature>
<feature type="region of interest" description="Disordered" evidence="1">
    <location>
        <begin position="445"/>
        <end position="469"/>
    </location>
</feature>
<organism evidence="4 5">
    <name type="scientific">Microthlaspi erraticum</name>
    <dbReference type="NCBI Taxonomy" id="1685480"/>
    <lineage>
        <taxon>Eukaryota</taxon>
        <taxon>Viridiplantae</taxon>
        <taxon>Streptophyta</taxon>
        <taxon>Embryophyta</taxon>
        <taxon>Tracheophyta</taxon>
        <taxon>Spermatophyta</taxon>
        <taxon>Magnoliopsida</taxon>
        <taxon>eudicotyledons</taxon>
        <taxon>Gunneridae</taxon>
        <taxon>Pentapetalae</taxon>
        <taxon>rosids</taxon>
        <taxon>malvids</taxon>
        <taxon>Brassicales</taxon>
        <taxon>Brassicaceae</taxon>
        <taxon>Coluteocarpeae</taxon>
        <taxon>Microthlaspi</taxon>
    </lineage>
</organism>
<feature type="compositionally biased region" description="Polar residues" evidence="1">
    <location>
        <begin position="448"/>
        <end position="457"/>
    </location>
</feature>
<evidence type="ECO:0000313" key="4">
    <source>
        <dbReference type="EMBL" id="CAA7058563.1"/>
    </source>
</evidence>
<comment type="caution">
    <text evidence="4">The sequence shown here is derived from an EMBL/GenBank/DDBJ whole genome shotgun (WGS) entry which is preliminary data.</text>
</comment>
<dbReference type="PANTHER" id="PTHR31286">
    <property type="entry name" value="GLYCINE-RICH CELL WALL STRUCTURAL PROTEIN 1.8-LIKE"/>
    <property type="match status" value="1"/>
</dbReference>
<dbReference type="AlphaFoldDB" id="A0A6D2L274"/>
<dbReference type="OrthoDB" id="10528473at2759"/>
<feature type="compositionally biased region" description="Polar residues" evidence="1">
    <location>
        <begin position="391"/>
        <end position="401"/>
    </location>
</feature>
<dbReference type="EMBL" id="CACVBM020001729">
    <property type="protein sequence ID" value="CAA7058563.1"/>
    <property type="molecule type" value="Genomic_DNA"/>
</dbReference>
<dbReference type="Gene3D" id="3.60.10.10">
    <property type="entry name" value="Endonuclease/exonuclease/phosphatase"/>
    <property type="match status" value="1"/>
</dbReference>
<feature type="compositionally biased region" description="Polar residues" evidence="1">
    <location>
        <begin position="150"/>
        <end position="161"/>
    </location>
</feature>
<dbReference type="InterPro" id="IPR036691">
    <property type="entry name" value="Endo/exonu/phosph_ase_sf"/>
</dbReference>
<feature type="compositionally biased region" description="Polar residues" evidence="1">
    <location>
        <begin position="224"/>
        <end position="233"/>
    </location>
</feature>
<dbReference type="InterPro" id="IPR025558">
    <property type="entry name" value="DUF4283"/>
</dbReference>
<dbReference type="PANTHER" id="PTHR31286:SF163">
    <property type="entry name" value="ZINC KNUCKLE CX2CX4HX4C DOMAIN-CONTAINING PROTEIN"/>
    <property type="match status" value="1"/>
</dbReference>
<evidence type="ECO:0000256" key="1">
    <source>
        <dbReference type="SAM" id="MobiDB-lite"/>
    </source>
</evidence>
<proteinExistence type="predicted"/>
<sequence>MRAMLPYFSNKWELRGTAEGSDLGNGCFQFRFDYEDDLRKVLENRPYQYSRSPSGSPKEVSQRGLPLHYWKQELLLSIGEKIGHLTSYKLTSSAAKIKIEVNGLEPITKEAIVEFEGGSETLVTLEYHRLDKHCLYCFKLTHEENDCAENPNSTLLPSTERQPPPLRPNHLKPPFFSNTEDLRLDLPHSTRHHRREAISTQRPCRDQSPLHSRSLRAPRRSSDLHTSYRTNLSLPYRLERRENPRQPPPITNNFTPNSRRVTPLERNLDHDYFPPSQRLQTEDEILQDLQDVDIRYINCGDPTESAAQRQRILESDNNGLLTDMVAFLYNAPSNLVPATMETNLAHQESPSLLQPPERGTNRRADPIGETEEGLTLATPAKRRGRPPSKAANPNSTNQPAEGTSKRKTKTQLRSPLLRISPLSRVIQNRTTQVPKLTRSKTAYGFRTTPEQSPTTFKDSPGKTERWSGFSTPSKSSSLAVLSWNCCWLGNLMTVHRVKELIKTHAPDIIYLMETKNFEEFIAKHLPLSEYMAQDSWSHLIAPVEVA</sequence>
<dbReference type="InterPro" id="IPR025836">
    <property type="entry name" value="Zn_knuckle_CX2CX4HX4C"/>
</dbReference>
<keyword evidence="5" id="KW-1185">Reference proteome</keyword>
<feature type="domain" description="DUF4283" evidence="2">
    <location>
        <begin position="4"/>
        <end position="52"/>
    </location>
</feature>
<dbReference type="SUPFAM" id="SSF56219">
    <property type="entry name" value="DNase I-like"/>
    <property type="match status" value="1"/>
</dbReference>
<dbReference type="Proteomes" id="UP000467841">
    <property type="component" value="Unassembled WGS sequence"/>
</dbReference>
<gene>
    <name evidence="4" type="ORF">MERR_LOCUS45799</name>
</gene>
<dbReference type="Pfam" id="PF14111">
    <property type="entry name" value="DUF4283"/>
    <property type="match status" value="1"/>
</dbReference>
<dbReference type="Pfam" id="PF14392">
    <property type="entry name" value="zf-CCHC_4"/>
    <property type="match status" value="1"/>
</dbReference>
<evidence type="ECO:0000259" key="3">
    <source>
        <dbReference type="Pfam" id="PF14392"/>
    </source>
</evidence>
<accession>A0A6D2L274</accession>
<reference evidence="4" key="1">
    <citation type="submission" date="2020-01" db="EMBL/GenBank/DDBJ databases">
        <authorList>
            <person name="Mishra B."/>
        </authorList>
    </citation>
    <scope>NUCLEOTIDE SEQUENCE [LARGE SCALE GENOMIC DNA]</scope>
</reference>
<evidence type="ECO:0000259" key="2">
    <source>
        <dbReference type="Pfam" id="PF14111"/>
    </source>
</evidence>
<feature type="region of interest" description="Disordered" evidence="1">
    <location>
        <begin position="346"/>
        <end position="413"/>
    </location>
</feature>